<dbReference type="PANTHER" id="PTHR43628:SF1">
    <property type="entry name" value="CHITIN SYNTHASE REGULATORY FACTOR 2-RELATED"/>
    <property type="match status" value="1"/>
</dbReference>
<dbReference type="SUPFAM" id="SSF81901">
    <property type="entry name" value="HCP-like"/>
    <property type="match status" value="3"/>
</dbReference>
<dbReference type="InterPro" id="IPR000719">
    <property type="entry name" value="Prot_kinase_dom"/>
</dbReference>
<dbReference type="Gene3D" id="1.10.510.10">
    <property type="entry name" value="Transferase(Phosphotransferase) domain 1"/>
    <property type="match status" value="1"/>
</dbReference>
<dbReference type="SMART" id="SM00220">
    <property type="entry name" value="S_TKc"/>
    <property type="match status" value="1"/>
</dbReference>
<dbReference type="InterPro" id="IPR011990">
    <property type="entry name" value="TPR-like_helical_dom_sf"/>
</dbReference>
<dbReference type="Pfam" id="PF07714">
    <property type="entry name" value="PK_Tyr_Ser-Thr"/>
    <property type="match status" value="1"/>
</dbReference>
<evidence type="ECO:0000313" key="4">
    <source>
        <dbReference type="Proteomes" id="UP000266673"/>
    </source>
</evidence>
<name>A0A397UHI5_9GLOM</name>
<dbReference type="InterPro" id="IPR052945">
    <property type="entry name" value="Mitotic_Regulator"/>
</dbReference>
<evidence type="ECO:0000256" key="1">
    <source>
        <dbReference type="SAM" id="Coils"/>
    </source>
</evidence>
<evidence type="ECO:0000259" key="2">
    <source>
        <dbReference type="PROSITE" id="PS50011"/>
    </source>
</evidence>
<organism evidence="3 4">
    <name type="scientific">Gigaspora rosea</name>
    <dbReference type="NCBI Taxonomy" id="44941"/>
    <lineage>
        <taxon>Eukaryota</taxon>
        <taxon>Fungi</taxon>
        <taxon>Fungi incertae sedis</taxon>
        <taxon>Mucoromycota</taxon>
        <taxon>Glomeromycotina</taxon>
        <taxon>Glomeromycetes</taxon>
        <taxon>Diversisporales</taxon>
        <taxon>Gigasporaceae</taxon>
        <taxon>Gigaspora</taxon>
    </lineage>
</organism>
<evidence type="ECO:0000313" key="3">
    <source>
        <dbReference type="EMBL" id="RIB08537.1"/>
    </source>
</evidence>
<feature type="domain" description="Protein kinase" evidence="2">
    <location>
        <begin position="413"/>
        <end position="804"/>
    </location>
</feature>
<dbReference type="InterPro" id="IPR006597">
    <property type="entry name" value="Sel1-like"/>
</dbReference>
<dbReference type="SMART" id="SM00671">
    <property type="entry name" value="SEL1"/>
    <property type="match status" value="9"/>
</dbReference>
<dbReference type="InterPro" id="IPR011009">
    <property type="entry name" value="Kinase-like_dom_sf"/>
</dbReference>
<dbReference type="Proteomes" id="UP000266673">
    <property type="component" value="Unassembled WGS sequence"/>
</dbReference>
<keyword evidence="4" id="KW-1185">Reference proteome</keyword>
<comment type="caution">
    <text evidence="3">The sequence shown here is derived from an EMBL/GenBank/DDBJ whole genome shotgun (WGS) entry which is preliminary data.</text>
</comment>
<dbReference type="PANTHER" id="PTHR43628">
    <property type="entry name" value="ACTIVATOR OF C KINASE PROTEIN 1-RELATED"/>
    <property type="match status" value="1"/>
</dbReference>
<feature type="coiled-coil region" evidence="1">
    <location>
        <begin position="902"/>
        <end position="950"/>
    </location>
</feature>
<sequence length="1595" mass="182984">MNIEKHYTSKDYNLGYAYHHGVGVEKNDKLAFEQYQKAVVIYDHLLANFSLGHCYQHGIGVAIDHEKSFEFYKKSFNQGLPERTYMVGHCYLDGIGVVKNAHEAHRFFQMAASHSVSGPFDVGRCFKPDTKTVVVNERSEGSEDGRYCWNVNVGNCYRNGIGVEKDERKAFIYYQKSAEMGYAMGIYNVGYYYAKGIGIKKDWKKAFEYYKKSAEMGHVKGTYNVGYCYQHGEGVSKDERKAFIYYQKSAEMGHAKGTYIVGYYYQYGIGVEKDEHKVFVYYQKFAEIGNANGTFMVGYCYQHGIGVEKDEHKTFIYYQKSADMGVLMEHLMLDIMGYVSVICNVGQCYRNGIGIKKNEHKALIYYQKAADMSDVDGMNFDKFHEIVGSEYKDLDIDDKLKILLNKYKLAWNFKMLKRLEEGGWDHDEFSTTVTDTVALKEFNEDGDWLNEVKAYCEIGADNPSFMKCHGISRNEEEKYVLELKYATNGSLRDNLGKVLKELWNSRLGLLLSICYDLKTIHSQKIIHQDLHSSNILQDDLNSAYIADLGLSVQYMKQNNRQLSLIMTSDYLFVKITEHLYDLKTEHIMAATLIYEGLEENPWISKNKLRRIVNRVVDLVKSSTTTSSKRGEKLTQIMPQFNIAFDTISNLRDVGVIKMSKEKPLSSKQIKYNIDKLKGKLANSKSKLYQRLFAILNGISTLELTWEDPLGSQVIRDNSKLKPTEDMVPATTPSFIQEECIQFVSNFSIQNIRRLPYQLSHTREWKENEDQLKEVALKILETLGIIWRNSAFRPEFVGSLKSAFISTSECQSVASADRRGDEKTGRRPDIMFVCMEDSKFYELMYTECFKITCTKRKEDDDDVKLWHESNDGMYWAHKSRRLEKEQFGIIGMQVAGSNTQYKINLLEKLNSKLQAENTEFRNENAKVKCENAKLRQALEGHETRITKLEQGEKSITNVLQSLVNSNDTSEQIVSRCSDIPESGITDNASNSNSAHKQIVIQNKNALASDNVSNSDIYQPICTESKSSEDKEMDDFLDSTYKEKVSKERIKKKILQQNLSSDNTSPEEVIPEVSVPLTSIFRNTELGKSEISAGSPCQNTHRKKDAEKIVQLISDGIQNNAQLGDKITPCDKILAGPPCQNSSTVPLLSLAQLFDKATDAEYGAIRANQEEILRWYYYGEGYLIQVRVVIQDSNSKIAKKKAKVIIYDKILEYLSILRKKRSEDTDLQLLEISRKCLQGKTQKAVKIYKLFETLDIDKINLETSAPSFQSYTSNSEIMISEDNKSSLNTEISTSSVSSSNLTHDRIYFCNKTCSDGNDDYYGITDNTLCPLCKLDHGDDDIEGEYKNGTYYIKLRDIQCEKLNYFGNYINVNIDTQAWFDKVLTSEYLNWYSKLTDLPTTISDKLHFKLYTRYKKKTGLDPWMNAKTPESSQSENADNYLSQDCVIKISKFPEEKCTIHEAVHKRFPFLSYTNSNAWHRDVFKYTDSEAKCPVCKEKGIIAIQSSPEIQIKHRMDPEEFSIITETEKNRWAMGCFPADLERDIRFYRGGIERKEDTRKYHKFLTDRDRLVGEELLRRGILKSGLSTPEITGTKCLTS</sequence>
<proteinExistence type="predicted"/>
<dbReference type="STRING" id="44941.A0A397UHI5"/>
<dbReference type="GO" id="GO:0005524">
    <property type="term" value="F:ATP binding"/>
    <property type="evidence" value="ECO:0007669"/>
    <property type="project" value="InterPro"/>
</dbReference>
<dbReference type="OrthoDB" id="272077at2759"/>
<dbReference type="GO" id="GO:0004672">
    <property type="term" value="F:protein kinase activity"/>
    <property type="evidence" value="ECO:0007669"/>
    <property type="project" value="InterPro"/>
</dbReference>
<dbReference type="Gene3D" id="1.25.40.10">
    <property type="entry name" value="Tetratricopeptide repeat domain"/>
    <property type="match status" value="2"/>
</dbReference>
<accession>A0A397UHI5</accession>
<dbReference type="EMBL" id="QKWP01001498">
    <property type="protein sequence ID" value="RIB08537.1"/>
    <property type="molecule type" value="Genomic_DNA"/>
</dbReference>
<dbReference type="PROSITE" id="PS50011">
    <property type="entry name" value="PROTEIN_KINASE_DOM"/>
    <property type="match status" value="1"/>
</dbReference>
<reference evidence="3 4" key="1">
    <citation type="submission" date="2018-06" db="EMBL/GenBank/DDBJ databases">
        <title>Comparative genomics reveals the genomic features of Rhizophagus irregularis, R. cerebriforme, R. diaphanum and Gigaspora rosea, and their symbiotic lifestyle signature.</title>
        <authorList>
            <person name="Morin E."/>
            <person name="San Clemente H."/>
            <person name="Chen E.C.H."/>
            <person name="De La Providencia I."/>
            <person name="Hainaut M."/>
            <person name="Kuo A."/>
            <person name="Kohler A."/>
            <person name="Murat C."/>
            <person name="Tang N."/>
            <person name="Roy S."/>
            <person name="Loubradou J."/>
            <person name="Henrissat B."/>
            <person name="Grigoriev I.V."/>
            <person name="Corradi N."/>
            <person name="Roux C."/>
            <person name="Martin F.M."/>
        </authorList>
    </citation>
    <scope>NUCLEOTIDE SEQUENCE [LARGE SCALE GENOMIC DNA]</scope>
    <source>
        <strain evidence="3 4">DAOM 194757</strain>
    </source>
</reference>
<protein>
    <recommendedName>
        <fullName evidence="2">Protein kinase domain-containing protein</fullName>
    </recommendedName>
</protein>
<keyword evidence="1" id="KW-0175">Coiled coil</keyword>
<dbReference type="InterPro" id="IPR001245">
    <property type="entry name" value="Ser-Thr/Tyr_kinase_cat_dom"/>
</dbReference>
<gene>
    <name evidence="3" type="ORF">C2G38_2211453</name>
</gene>
<dbReference type="SUPFAM" id="SSF56112">
    <property type="entry name" value="Protein kinase-like (PK-like)"/>
    <property type="match status" value="1"/>
</dbReference>
<dbReference type="Pfam" id="PF08238">
    <property type="entry name" value="Sel1"/>
    <property type="match status" value="9"/>
</dbReference>